<protein>
    <submittedName>
        <fullName evidence="2">Glycosyl transferase</fullName>
    </submittedName>
    <submittedName>
        <fullName evidence="3">Glycosyltransferase involved in cell wall biosynthesis</fullName>
    </submittedName>
</protein>
<dbReference type="Gene3D" id="3.40.50.2000">
    <property type="entry name" value="Glycogen Phosphorylase B"/>
    <property type="match status" value="1"/>
</dbReference>
<gene>
    <name evidence="2" type="ORF">A946_01945</name>
    <name evidence="3" type="ORF">kam1_1319</name>
</gene>
<reference evidence="2 4" key="1">
    <citation type="submission" date="2014-08" db="EMBL/GenBank/DDBJ databases">
        <title>Methylacidiphilum kamchatkense strain Kam1 draft genome sequence.</title>
        <authorList>
            <person name="Birkeland N.-K."/>
            <person name="Erikstad H.A."/>
        </authorList>
    </citation>
    <scope>NUCLEOTIDE SEQUENCE [LARGE SCALE GENOMIC DNA]</scope>
    <source>
        <strain evidence="2 4">Kam1</strain>
    </source>
</reference>
<dbReference type="Pfam" id="PF00534">
    <property type="entry name" value="Glycos_transf_1"/>
    <property type="match status" value="1"/>
</dbReference>
<evidence type="ECO:0000313" key="2">
    <source>
        <dbReference type="EMBL" id="KIE59460.1"/>
    </source>
</evidence>
<dbReference type="InterPro" id="IPR001296">
    <property type="entry name" value="Glyco_trans_1"/>
</dbReference>
<keyword evidence="3" id="KW-0808">Transferase</keyword>
<sequence>MKIAWFSPLPPQKSGIADFSRNVLTYLKKFSKLILYVEDYWPTESLARDCQVVRYVEKSRISWRLLEQVEACDLVFFNMSNDFRFHSYAYELLLRYPGIVILHDYVLQFFYAGYYLIEKRNFSGYLEKFKELYALDLLTTHPVADGRTVILNFLKKIYVDHSILWYPMNEEVISKASALIVHSDFALQNIKKKFLSKPVVKIDLPYTLPEETLVSLPSNPYSFSVPKDRPKLIAATFGYVLPNKAYELVFKVLQSNPMLQNHMEYWIVGGTFFWYNIHSLAKKYKLQAIVKIFGYQEPEKVQEILSCVDLCIALRDPTMGETSSSLLNQMLLSKPAVVLNVGWYAELPNSCVFKLNPESAEKELEEILKMSLFNRSELIKMGNRAKEYVLAHHTPMHYAQKLMEVGRQFNELINKKID</sequence>
<dbReference type="RefSeq" id="WP_039720713.1">
    <property type="nucleotide sequence ID" value="NZ_CP037899.1"/>
</dbReference>
<organism evidence="3 5">
    <name type="scientific">Methylacidiphilum kamchatkense Kam1</name>
    <dbReference type="NCBI Taxonomy" id="1202785"/>
    <lineage>
        <taxon>Bacteria</taxon>
        <taxon>Pseudomonadati</taxon>
        <taxon>Verrucomicrobiota</taxon>
        <taxon>Methylacidiphilae</taxon>
        <taxon>Methylacidiphilales</taxon>
        <taxon>Methylacidiphilaceae</taxon>
        <taxon>Methylacidiphilum (ex Ratnadevi et al. 2023)</taxon>
    </lineage>
</organism>
<proteinExistence type="predicted"/>
<dbReference type="AlphaFoldDB" id="A0A0C1V6T9"/>
<name>A0A0C1V6T9_9BACT</name>
<dbReference type="EMBL" id="JQNX01000001">
    <property type="protein sequence ID" value="KIE59460.1"/>
    <property type="molecule type" value="Genomic_DNA"/>
</dbReference>
<dbReference type="EMBL" id="CP037899">
    <property type="protein sequence ID" value="QDQ42544.1"/>
    <property type="molecule type" value="Genomic_DNA"/>
</dbReference>
<keyword evidence="4" id="KW-1185">Reference proteome</keyword>
<reference evidence="3" key="2">
    <citation type="journal article" date="2019" name="BMC Genomics">
        <title>Complete genome sequence analysis of the thermoacidophilic verrucomicrobial methanotroph 'Candidatus Methylacidiphilum kamchatkense' strain Kam1 and comparison with its closest relatives.</title>
        <authorList>
            <person name="Kruse T."/>
            <person name="Ratnadevi C.M."/>
            <person name="Erikstad H.A."/>
            <person name="Birkeland N.K."/>
        </authorList>
    </citation>
    <scope>NUCLEOTIDE SEQUENCE</scope>
    <source>
        <strain evidence="3">Kam1</strain>
    </source>
</reference>
<dbReference type="GO" id="GO:0016757">
    <property type="term" value="F:glycosyltransferase activity"/>
    <property type="evidence" value="ECO:0007669"/>
    <property type="project" value="InterPro"/>
</dbReference>
<accession>A0A0C1V6T9</accession>
<feature type="domain" description="Glycosyl transferase family 1" evidence="1">
    <location>
        <begin position="224"/>
        <end position="371"/>
    </location>
</feature>
<evidence type="ECO:0000313" key="4">
    <source>
        <dbReference type="Proteomes" id="UP000031594"/>
    </source>
</evidence>
<dbReference type="Proteomes" id="UP000315925">
    <property type="component" value="Chromosome"/>
</dbReference>
<evidence type="ECO:0000313" key="5">
    <source>
        <dbReference type="Proteomes" id="UP000315925"/>
    </source>
</evidence>
<evidence type="ECO:0000259" key="1">
    <source>
        <dbReference type="Pfam" id="PF00534"/>
    </source>
</evidence>
<evidence type="ECO:0000313" key="3">
    <source>
        <dbReference type="EMBL" id="QDQ42544.1"/>
    </source>
</evidence>
<dbReference type="SUPFAM" id="SSF53756">
    <property type="entry name" value="UDP-Glycosyltransferase/glycogen phosphorylase"/>
    <property type="match status" value="1"/>
</dbReference>
<dbReference type="KEGG" id="mkc:kam1_1319"/>
<dbReference type="STRING" id="1202785.A946_01945"/>
<dbReference type="OrthoDB" id="9797829at2"/>
<dbReference type="Proteomes" id="UP000031594">
    <property type="component" value="Unassembled WGS sequence"/>
</dbReference>
<reference evidence="5" key="3">
    <citation type="submission" date="2019-03" db="EMBL/GenBank/DDBJ databases">
        <title>Complete genome of Methylacidiphilum kamchatkense Kam1.</title>
        <authorList>
            <person name="Kruse T."/>
            <person name="Murarilal Ratnadevi C."/>
            <person name="Erikstad H.-A."/>
            <person name="Birkeland N.-K."/>
        </authorList>
    </citation>
    <scope>NUCLEOTIDE SEQUENCE [LARGE SCALE GENOMIC DNA]</scope>
    <source>
        <strain evidence="5">kam1</strain>
    </source>
</reference>